<evidence type="ECO:0000313" key="3">
    <source>
        <dbReference type="Proteomes" id="UP000030746"/>
    </source>
</evidence>
<dbReference type="CTD" id="20238902"/>
<name>V3ZNU0_LOTGI</name>
<dbReference type="HOGENOM" id="CLU_1290283_0_0_1"/>
<dbReference type="RefSeq" id="XP_009056251.1">
    <property type="nucleotide sequence ID" value="XM_009058003.1"/>
</dbReference>
<organism evidence="2 3">
    <name type="scientific">Lottia gigantea</name>
    <name type="common">Giant owl limpet</name>
    <dbReference type="NCBI Taxonomy" id="225164"/>
    <lineage>
        <taxon>Eukaryota</taxon>
        <taxon>Metazoa</taxon>
        <taxon>Spiralia</taxon>
        <taxon>Lophotrochozoa</taxon>
        <taxon>Mollusca</taxon>
        <taxon>Gastropoda</taxon>
        <taxon>Patellogastropoda</taxon>
        <taxon>Lottioidea</taxon>
        <taxon>Lottiidae</taxon>
        <taxon>Lottia</taxon>
    </lineage>
</organism>
<keyword evidence="3" id="KW-1185">Reference proteome</keyword>
<dbReference type="PANTHER" id="PTHR34239:SF2">
    <property type="entry name" value="TRANSPOSABLE ELEMENT P TRANSPOSASE_THAP9 CONSERVED DOMAIN-CONTAINING PROTEIN"/>
    <property type="match status" value="1"/>
</dbReference>
<evidence type="ECO:0000313" key="2">
    <source>
        <dbReference type="EMBL" id="ESO93043.1"/>
    </source>
</evidence>
<protein>
    <submittedName>
        <fullName evidence="2">Uncharacterized protein</fullName>
    </submittedName>
</protein>
<gene>
    <name evidence="2" type="ORF">LOTGIDRAFT_162066</name>
</gene>
<dbReference type="GeneID" id="20238902"/>
<accession>V3ZNU0</accession>
<dbReference type="AlphaFoldDB" id="V3ZNU0"/>
<dbReference type="OMA" id="PPLWRYS"/>
<dbReference type="PANTHER" id="PTHR34239">
    <property type="entry name" value="APPLE DOMAIN-CONTAINING PROTEIN"/>
    <property type="match status" value="1"/>
</dbReference>
<sequence>MGTSFTSLNAVQGLPNNQIPVTRKRKHYGITKPLGLGLHKKTRNMSMSSSDEIDSDGSEMSVSDTEALMPPSNVLSNSQSNDVDLLTQLDSEFNGDEPTTTPIMDRLASIVNKRFINKLSDDKLKEKTEKYLRPSNCEELTVPLVNQEIWGKLSKMTKTQDLRMAGIQKSIIKASVAISNSVDVLLKKDTSSEVVTQLVDAIALLGNASQDLSY</sequence>
<reference evidence="2 3" key="1">
    <citation type="journal article" date="2013" name="Nature">
        <title>Insights into bilaterian evolution from three spiralian genomes.</title>
        <authorList>
            <person name="Simakov O."/>
            <person name="Marletaz F."/>
            <person name="Cho S.J."/>
            <person name="Edsinger-Gonzales E."/>
            <person name="Havlak P."/>
            <person name="Hellsten U."/>
            <person name="Kuo D.H."/>
            <person name="Larsson T."/>
            <person name="Lv J."/>
            <person name="Arendt D."/>
            <person name="Savage R."/>
            <person name="Osoegawa K."/>
            <person name="de Jong P."/>
            <person name="Grimwood J."/>
            <person name="Chapman J.A."/>
            <person name="Shapiro H."/>
            <person name="Aerts A."/>
            <person name="Otillar R.P."/>
            <person name="Terry A.Y."/>
            <person name="Boore J.L."/>
            <person name="Grigoriev I.V."/>
            <person name="Lindberg D.R."/>
            <person name="Seaver E.C."/>
            <person name="Weisblat D.A."/>
            <person name="Putnam N.H."/>
            <person name="Rokhsar D.S."/>
        </authorList>
    </citation>
    <scope>NUCLEOTIDE SEQUENCE [LARGE SCALE GENOMIC DNA]</scope>
</reference>
<dbReference type="OrthoDB" id="6159952at2759"/>
<dbReference type="KEGG" id="lgi:LOTGIDRAFT_162066"/>
<dbReference type="EMBL" id="KB201977">
    <property type="protein sequence ID" value="ESO93043.1"/>
    <property type="molecule type" value="Genomic_DNA"/>
</dbReference>
<dbReference type="Proteomes" id="UP000030746">
    <property type="component" value="Unassembled WGS sequence"/>
</dbReference>
<proteinExistence type="predicted"/>
<feature type="region of interest" description="Disordered" evidence="1">
    <location>
        <begin position="42"/>
        <end position="64"/>
    </location>
</feature>
<evidence type="ECO:0000256" key="1">
    <source>
        <dbReference type="SAM" id="MobiDB-lite"/>
    </source>
</evidence>